<dbReference type="InterPro" id="IPR019734">
    <property type="entry name" value="TPR_rpt"/>
</dbReference>
<evidence type="ECO:0000256" key="2">
    <source>
        <dbReference type="ARBA" id="ARBA00022803"/>
    </source>
</evidence>
<dbReference type="InterPro" id="IPR011990">
    <property type="entry name" value="TPR-like_helical_dom_sf"/>
</dbReference>
<organism evidence="5 6">
    <name type="scientific">Aeromonas molluscorum 848</name>
    <dbReference type="NCBI Taxonomy" id="1268236"/>
    <lineage>
        <taxon>Bacteria</taxon>
        <taxon>Pseudomonadati</taxon>
        <taxon>Pseudomonadota</taxon>
        <taxon>Gammaproteobacteria</taxon>
        <taxon>Aeromonadales</taxon>
        <taxon>Aeromonadaceae</taxon>
        <taxon>Aeromonas</taxon>
    </lineage>
</organism>
<dbReference type="RefSeq" id="WP_005912496.1">
    <property type="nucleotide sequence ID" value="NZ_AQGQ01000262.1"/>
</dbReference>
<dbReference type="Pfam" id="PF07719">
    <property type="entry name" value="TPR_2"/>
    <property type="match status" value="1"/>
</dbReference>
<keyword evidence="2 3" id="KW-0802">TPR repeat</keyword>
<evidence type="ECO:0000256" key="3">
    <source>
        <dbReference type="PROSITE-ProRule" id="PRU00339"/>
    </source>
</evidence>
<dbReference type="PROSITE" id="PS50005">
    <property type="entry name" value="TPR"/>
    <property type="match status" value="1"/>
</dbReference>
<feature type="non-terminal residue" evidence="5">
    <location>
        <position position="1"/>
    </location>
</feature>
<dbReference type="Gene3D" id="1.25.40.10">
    <property type="entry name" value="Tetratricopeptide repeat domain"/>
    <property type="match status" value="1"/>
</dbReference>
<dbReference type="InterPro" id="IPR013105">
    <property type="entry name" value="TPR_2"/>
</dbReference>
<comment type="caution">
    <text evidence="5">The sequence shown here is derived from an EMBL/GenBank/DDBJ whole genome shotgun (WGS) entry which is preliminary data.</text>
</comment>
<reference evidence="5 6" key="1">
    <citation type="journal article" date="2013" name="Genome Announc.">
        <title>Draft Genome Sequence of Aeromonas molluscorum Strain 848TT, Isolated from Bivalve Molluscs.</title>
        <authorList>
            <person name="Spataro N."/>
            <person name="Farfan M."/>
            <person name="Albarral V."/>
            <person name="Sanglas A."/>
            <person name="Loren J.G."/>
            <person name="Fuste M.C."/>
            <person name="Bosch E."/>
        </authorList>
    </citation>
    <scope>NUCLEOTIDE SEQUENCE [LARGE SCALE GENOMIC DNA]</scope>
    <source>
        <strain evidence="5 6">848</strain>
    </source>
</reference>
<feature type="region of interest" description="Disordered" evidence="4">
    <location>
        <begin position="102"/>
        <end position="146"/>
    </location>
</feature>
<dbReference type="PANTHER" id="PTHR40940">
    <property type="entry name" value="PROTEIN BATD-RELATED"/>
    <property type="match status" value="1"/>
</dbReference>
<dbReference type="AlphaFoldDB" id="R1H497"/>
<name>R1H497_9GAMM</name>
<evidence type="ECO:0000256" key="1">
    <source>
        <dbReference type="ARBA" id="ARBA00022737"/>
    </source>
</evidence>
<accession>R1H497</accession>
<feature type="compositionally biased region" description="Low complexity" evidence="4">
    <location>
        <begin position="134"/>
        <end position="146"/>
    </location>
</feature>
<proteinExistence type="predicted"/>
<dbReference type="Proteomes" id="UP000013526">
    <property type="component" value="Unassembled WGS sequence"/>
</dbReference>
<evidence type="ECO:0000313" key="5">
    <source>
        <dbReference type="EMBL" id="EOD53289.1"/>
    </source>
</evidence>
<gene>
    <name evidence="5" type="ORF">G113_20472</name>
</gene>
<keyword evidence="1" id="KW-0677">Repeat</keyword>
<feature type="repeat" description="TPR" evidence="3">
    <location>
        <begin position="58"/>
        <end position="91"/>
    </location>
</feature>
<dbReference type="InterPro" id="IPR025738">
    <property type="entry name" value="BatD"/>
</dbReference>
<dbReference type="EMBL" id="AQGQ01000262">
    <property type="protein sequence ID" value="EOD53289.1"/>
    <property type="molecule type" value="Genomic_DNA"/>
</dbReference>
<protein>
    <submittedName>
        <fullName evidence="5">Uncharacterized protein</fullName>
    </submittedName>
</protein>
<dbReference type="PANTHER" id="PTHR40940:SF1">
    <property type="entry name" value="PROTEIN BATD"/>
    <property type="match status" value="1"/>
</dbReference>
<dbReference type="SMART" id="SM00028">
    <property type="entry name" value="TPR"/>
    <property type="match status" value="1"/>
</dbReference>
<sequence>CGRRNTEQDQAKAQAAYLAGDYHGAALALHDPIWRGNAWYRTGDFDRALAAYGEQKSPTAHYNRGNALVQLGRLEEAKLAYLACLALDPDNSDARYNLTLLERSPPPQASPNKAPDEAKSQPEAPADPAPPVDPAQGAVTQGGPAPRPAAVAGVTLVSPLRPLVSASRGGTLGALLGLLFALAPGQGVSGTGGQPAPFAGSSAALPQQERDLAPAAAPRVELLPQEGAEDWLLLIEVPGHWPLDTLDIQPLLRQFAVGRISRLESMSESGPQTRWLIPLHGSADSLPALNLGSWRIAPTPLPNKSLNQAVTAPPGPRVVLRASVDHQGPLYPGQPFIYELRLWLPDQIVDPSLNEPEHPDLNIRRLGDDEWHPGARPGKSGVLTRRWLLQARSAGQFTLMAPRLQARYQRDGHEDPVSGRAAPSIIQIDKAPLPLVARRITLTQQFTPARSVALGEPIIRTLRLRLEDGDGSRVALPTLHLAGLRVLGDGGQRHERFLANGRLLFEQEWRQALRAEAPGVYWLPEIQLPWFNTHTGREELLTLAATRLNVTAPPADQPGSPPPRPTRVGPLPLLGWTLLALLLASGLHRQARWRAFYAVQLALCQADPDGSRHALLRWAKLRWPAPRHPAIIWLRDLPLDDELSIRLDTLEAACFGTLTHFDGSAIALGLDAYETRGLATLLRRVAWLNGTDHHKEAH</sequence>
<dbReference type="PATRIC" id="fig|1268236.3.peg.3955"/>
<dbReference type="SUPFAM" id="SSF48452">
    <property type="entry name" value="TPR-like"/>
    <property type="match status" value="1"/>
</dbReference>
<evidence type="ECO:0000256" key="4">
    <source>
        <dbReference type="SAM" id="MobiDB-lite"/>
    </source>
</evidence>
<evidence type="ECO:0000313" key="6">
    <source>
        <dbReference type="Proteomes" id="UP000013526"/>
    </source>
</evidence>
<keyword evidence="6" id="KW-1185">Reference proteome</keyword>